<dbReference type="InterPro" id="IPR051010">
    <property type="entry name" value="BCAA_transport"/>
</dbReference>
<comment type="similarity">
    <text evidence="1">Belongs to the leucine-binding protein family.</text>
</comment>
<dbReference type="InterPro" id="IPR028082">
    <property type="entry name" value="Peripla_BP_I"/>
</dbReference>
<keyword evidence="3" id="KW-0813">Transport</keyword>
<dbReference type="SUPFAM" id="SSF53822">
    <property type="entry name" value="Periplasmic binding protein-like I"/>
    <property type="match status" value="1"/>
</dbReference>
<dbReference type="Pfam" id="PF13458">
    <property type="entry name" value="Peripla_BP_6"/>
    <property type="match status" value="1"/>
</dbReference>
<evidence type="ECO:0000313" key="6">
    <source>
        <dbReference type="Proteomes" id="UP001623290"/>
    </source>
</evidence>
<keyword evidence="3" id="KW-0029">Amino-acid transport</keyword>
<dbReference type="PANTHER" id="PTHR30483">
    <property type="entry name" value="LEUCINE-SPECIFIC-BINDING PROTEIN"/>
    <property type="match status" value="1"/>
</dbReference>
<evidence type="ECO:0000313" key="5">
    <source>
        <dbReference type="EMBL" id="WRY35158.1"/>
    </source>
</evidence>
<geneLocation type="plasmid" evidence="5 6">
    <name>unnamed1</name>
</geneLocation>
<reference evidence="5 6" key="1">
    <citation type="submission" date="2023-09" db="EMBL/GenBank/DDBJ databases">
        <title>Thioclava shenzhenensis sp. nov., a multidrug resistant bacteria-antagonizing species isolated from coastal seawater.</title>
        <authorList>
            <person name="Long M."/>
        </authorList>
    </citation>
    <scope>NUCLEOTIDE SEQUENCE [LARGE SCALE GENOMIC DNA]</scope>
    <source>
        <strain evidence="5 6">FTW29</strain>
        <plasmid evidence="5 6">unnamed1</plasmid>
    </source>
</reference>
<sequence>MSGASFAQRLTVTGTLPRLRSRNGSAVRIGFLLPRSGPEKIWGQPGLDGASLWSDWINERGGLMIGGRRHPVEILSHDTASGPEATLRAAQEMVETHGACLVLTLGGNEVGPAIDYLMSRRILTTTLLPTDLSPDRPYLIAPAEVHPLFNVTGVAHLATEYPGAKIALCSQNDLMGLPSLACYRAACAVAGLPVVEEVLYEEGAAAEGIVARMVASEADILCWCSSTPPMVRALTLAAFAQGFGGQILSCTGDGYRQLVAETSADFMARFTFQFPDFDDPALADLAFFFRRPQQFFENYNSRFPESWSAVSWEYASVLDLWHQAVERVETTSPVSVLAAMKRGRQMPHAFGPARWWGDAVFGIDNALVGNWPVVRLQDGHARIVAFASVIDWLDAHETVLANELSRFGQLWHQRIAVRPPLQDREGRAGGSPPPAG</sequence>
<keyword evidence="6" id="KW-1185">Reference proteome</keyword>
<evidence type="ECO:0000259" key="4">
    <source>
        <dbReference type="Pfam" id="PF13458"/>
    </source>
</evidence>
<evidence type="ECO:0000256" key="1">
    <source>
        <dbReference type="ARBA" id="ARBA00010062"/>
    </source>
</evidence>
<keyword evidence="2" id="KW-0732">Signal</keyword>
<dbReference type="Gene3D" id="3.40.50.2300">
    <property type="match status" value="2"/>
</dbReference>
<accession>A0ABZ1E353</accession>
<proteinExistence type="inferred from homology"/>
<dbReference type="InterPro" id="IPR028081">
    <property type="entry name" value="Leu-bd"/>
</dbReference>
<name>A0ABZ1E353_9RHOB</name>
<evidence type="ECO:0000256" key="3">
    <source>
        <dbReference type="ARBA" id="ARBA00022970"/>
    </source>
</evidence>
<dbReference type="PANTHER" id="PTHR30483:SF6">
    <property type="entry name" value="PERIPLASMIC BINDING PROTEIN OF ABC TRANSPORTER FOR NATURAL AMINO ACIDS"/>
    <property type="match status" value="1"/>
</dbReference>
<evidence type="ECO:0000256" key="2">
    <source>
        <dbReference type="ARBA" id="ARBA00022729"/>
    </source>
</evidence>
<keyword evidence="5" id="KW-0614">Plasmid</keyword>
<dbReference type="EMBL" id="CP135444">
    <property type="protein sequence ID" value="WRY35158.1"/>
    <property type="molecule type" value="Genomic_DNA"/>
</dbReference>
<gene>
    <name evidence="5" type="ORF">RPE78_15065</name>
</gene>
<feature type="domain" description="Leucine-binding protein" evidence="4">
    <location>
        <begin position="27"/>
        <end position="379"/>
    </location>
</feature>
<dbReference type="Proteomes" id="UP001623290">
    <property type="component" value="Plasmid unnamed1"/>
</dbReference>
<organism evidence="5 6">
    <name type="scientific">Thioclava litoralis</name>
    <dbReference type="NCBI Taxonomy" id="3076557"/>
    <lineage>
        <taxon>Bacteria</taxon>
        <taxon>Pseudomonadati</taxon>
        <taxon>Pseudomonadota</taxon>
        <taxon>Alphaproteobacteria</taxon>
        <taxon>Rhodobacterales</taxon>
        <taxon>Paracoccaceae</taxon>
        <taxon>Thioclava</taxon>
    </lineage>
</organism>
<protein>
    <submittedName>
        <fullName evidence="5">ABC transporter substrate-binding protein</fullName>
    </submittedName>
</protein>
<dbReference type="RefSeq" id="WP_330646903.1">
    <property type="nucleotide sequence ID" value="NZ_CP135444.1"/>
</dbReference>